<gene>
    <name evidence="3" type="ORF">J2S08_001453</name>
</gene>
<comment type="caution">
    <text evidence="3">The sequence shown here is derived from an EMBL/GenBank/DDBJ whole genome shotgun (WGS) entry which is preliminary data.</text>
</comment>
<dbReference type="Proteomes" id="UP001223586">
    <property type="component" value="Unassembled WGS sequence"/>
</dbReference>
<evidence type="ECO:0000256" key="1">
    <source>
        <dbReference type="ARBA" id="ARBA00023239"/>
    </source>
</evidence>
<accession>A0ABT9WQW1</accession>
<dbReference type="EMBL" id="JAUSTT010000007">
    <property type="protein sequence ID" value="MDQ0175619.1"/>
    <property type="molecule type" value="Genomic_DNA"/>
</dbReference>
<dbReference type="PANTHER" id="PTHR30143">
    <property type="entry name" value="ACID HYDRATASE"/>
    <property type="match status" value="1"/>
</dbReference>
<dbReference type="Gene3D" id="3.90.850.10">
    <property type="entry name" value="Fumarylacetoacetase-like, C-terminal domain"/>
    <property type="match status" value="1"/>
</dbReference>
<dbReference type="InterPro" id="IPR036663">
    <property type="entry name" value="Fumarylacetoacetase_C_sf"/>
</dbReference>
<organism evidence="3 4">
    <name type="scientific">Bacillus chungangensis</name>
    <dbReference type="NCBI Taxonomy" id="587633"/>
    <lineage>
        <taxon>Bacteria</taxon>
        <taxon>Bacillati</taxon>
        <taxon>Bacillota</taxon>
        <taxon>Bacilli</taxon>
        <taxon>Bacillales</taxon>
        <taxon>Bacillaceae</taxon>
        <taxon>Bacillus</taxon>
    </lineage>
</organism>
<evidence type="ECO:0000313" key="3">
    <source>
        <dbReference type="EMBL" id="MDQ0175619.1"/>
    </source>
</evidence>
<feature type="domain" description="Fumarylacetoacetase-like C-terminal" evidence="2">
    <location>
        <begin position="73"/>
        <end position="258"/>
    </location>
</feature>
<dbReference type="InterPro" id="IPR011234">
    <property type="entry name" value="Fumarylacetoacetase-like_C"/>
</dbReference>
<name>A0ABT9WQW1_9BACI</name>
<reference evidence="3 4" key="1">
    <citation type="submission" date="2023-07" db="EMBL/GenBank/DDBJ databases">
        <title>Genomic Encyclopedia of Type Strains, Phase IV (KMG-IV): sequencing the most valuable type-strain genomes for metagenomic binning, comparative biology and taxonomic classification.</title>
        <authorList>
            <person name="Goeker M."/>
        </authorList>
    </citation>
    <scope>NUCLEOTIDE SEQUENCE [LARGE SCALE GENOMIC DNA]</scope>
    <source>
        <strain evidence="3 4">DSM 23837</strain>
    </source>
</reference>
<dbReference type="Pfam" id="PF01557">
    <property type="entry name" value="FAA_hydrolase"/>
    <property type="match status" value="1"/>
</dbReference>
<dbReference type="EC" id="4.1.1.77" evidence="3"/>
<dbReference type="PANTHER" id="PTHR30143:SF0">
    <property type="entry name" value="2-KETO-4-PENTENOATE HYDRATASE"/>
    <property type="match status" value="1"/>
</dbReference>
<dbReference type="GO" id="GO:0047437">
    <property type="term" value="F:4-oxalocrotonate decarboxylase activity"/>
    <property type="evidence" value="ECO:0007669"/>
    <property type="project" value="UniProtKB-EC"/>
</dbReference>
<protein>
    <submittedName>
        <fullName evidence="3">2-oxo-3-hexenedioate decarboxylase</fullName>
        <ecNumber evidence="3">4.1.1.77</ecNumber>
    </submittedName>
</protein>
<sequence length="262" mass="28210">MKKTALIEKVATALFEAESTGTEVDKFTAAYSELDAELGYQISERLIEIKCETGQTRIVGRKLGLTSEAKMKQMNVDEPCYGTLLANMACTENEPISLANLIHPKIEPEIAFIFNRSLEGSHITVPQVLEAASYIAPALEIIDSRYRHFSFTLPDVIADNASSSRYIIGDQFFKPTEFNLALMGMVFKKNGKIVSTGTGAAVMGHPARAIAWLANKLSQSGKTIQAGDVVLSGALAGAIDIQPNDHVSVSFDGIGSVSASFC</sequence>
<proteinExistence type="predicted"/>
<evidence type="ECO:0000259" key="2">
    <source>
        <dbReference type="Pfam" id="PF01557"/>
    </source>
</evidence>
<keyword evidence="1 3" id="KW-0456">Lyase</keyword>
<dbReference type="InterPro" id="IPR050772">
    <property type="entry name" value="Hydratase-Decarb/MhpD_sf"/>
</dbReference>
<dbReference type="SUPFAM" id="SSF56529">
    <property type="entry name" value="FAH"/>
    <property type="match status" value="1"/>
</dbReference>
<evidence type="ECO:0000313" key="4">
    <source>
        <dbReference type="Proteomes" id="UP001223586"/>
    </source>
</evidence>
<dbReference type="RefSeq" id="WP_307228086.1">
    <property type="nucleotide sequence ID" value="NZ_JAUSTT010000007.1"/>
</dbReference>
<keyword evidence="4" id="KW-1185">Reference proteome</keyword>